<dbReference type="OrthoDB" id="965530at2"/>
<protein>
    <submittedName>
        <fullName evidence="3">Uncharacterized protein</fullName>
    </submittedName>
</protein>
<dbReference type="AlphaFoldDB" id="A0A2S7IST8"/>
<evidence type="ECO:0000313" key="4">
    <source>
        <dbReference type="Proteomes" id="UP000239590"/>
    </source>
</evidence>
<organism evidence="3 4">
    <name type="scientific">Siphonobacter curvatus</name>
    <dbReference type="NCBI Taxonomy" id="2094562"/>
    <lineage>
        <taxon>Bacteria</taxon>
        <taxon>Pseudomonadati</taxon>
        <taxon>Bacteroidota</taxon>
        <taxon>Cytophagia</taxon>
        <taxon>Cytophagales</taxon>
        <taxon>Cytophagaceae</taxon>
        <taxon>Siphonobacter</taxon>
    </lineage>
</organism>
<dbReference type="RefSeq" id="WP_104713147.1">
    <property type="nucleotide sequence ID" value="NZ_PTRA01000001.1"/>
</dbReference>
<evidence type="ECO:0000313" key="3">
    <source>
        <dbReference type="EMBL" id="PQA60650.1"/>
    </source>
</evidence>
<dbReference type="Proteomes" id="UP000239590">
    <property type="component" value="Unassembled WGS sequence"/>
</dbReference>
<keyword evidence="4" id="KW-1185">Reference proteome</keyword>
<evidence type="ECO:0000256" key="1">
    <source>
        <dbReference type="SAM" id="MobiDB-lite"/>
    </source>
</evidence>
<keyword evidence="2" id="KW-0472">Membrane</keyword>
<reference evidence="4" key="1">
    <citation type="submission" date="2018-02" db="EMBL/GenBank/DDBJ databases">
        <title>Genome sequencing of Solimonas sp. HR-BB.</title>
        <authorList>
            <person name="Lee Y."/>
            <person name="Jeon C.O."/>
        </authorList>
    </citation>
    <scope>NUCLEOTIDE SEQUENCE [LARGE SCALE GENOMIC DNA]</scope>
    <source>
        <strain evidence="4">HR-U</strain>
    </source>
</reference>
<name>A0A2S7IST8_9BACT</name>
<keyword evidence="2" id="KW-1133">Transmembrane helix</keyword>
<feature type="compositionally biased region" description="Basic and acidic residues" evidence="1">
    <location>
        <begin position="203"/>
        <end position="212"/>
    </location>
</feature>
<gene>
    <name evidence="3" type="ORF">C5O19_13855</name>
</gene>
<proteinExistence type="predicted"/>
<feature type="transmembrane region" description="Helical" evidence="2">
    <location>
        <begin position="41"/>
        <end position="61"/>
    </location>
</feature>
<comment type="caution">
    <text evidence="3">The sequence shown here is derived from an EMBL/GenBank/DDBJ whole genome shotgun (WGS) entry which is preliminary data.</text>
</comment>
<keyword evidence="2" id="KW-0812">Transmembrane</keyword>
<accession>A0A2S7IST8</accession>
<dbReference type="EMBL" id="PTRA01000001">
    <property type="protein sequence ID" value="PQA60650.1"/>
    <property type="molecule type" value="Genomic_DNA"/>
</dbReference>
<evidence type="ECO:0000256" key="2">
    <source>
        <dbReference type="SAM" id="Phobius"/>
    </source>
</evidence>
<sequence length="212" mass="23529">MPHTFDEHIRQRLEALPEEPFNSEDVWKRIERPSRPSSRRWSIPLGVGTAAVLGILVGYFLHQPATEVSKGTPLLSKVPARSSSVILRLVKDSVFVQQKIVLPKKAIQMLVSAPVEPVLVTDSSLRAMPAVAIQPTPIPEPVPPAHPAEAETFEATVTLTIPETQVVPLRKKSILARLFRADKRPDTRPRWQDFQAPTSVGKVKTDSIKHTP</sequence>
<feature type="region of interest" description="Disordered" evidence="1">
    <location>
        <begin position="186"/>
        <end position="212"/>
    </location>
</feature>